<accession>A0A1B9FZD6</accession>
<protein>
    <submittedName>
        <fullName evidence="2">Uncharacterized protein</fullName>
    </submittedName>
</protein>
<dbReference type="EMBL" id="CP144545">
    <property type="protein sequence ID" value="WVW85101.1"/>
    <property type="molecule type" value="Genomic_DNA"/>
</dbReference>
<evidence type="ECO:0000313" key="3">
    <source>
        <dbReference type="EMBL" id="WVW85101.1"/>
    </source>
</evidence>
<evidence type="ECO:0000256" key="1">
    <source>
        <dbReference type="SAM" id="MobiDB-lite"/>
    </source>
</evidence>
<feature type="region of interest" description="Disordered" evidence="1">
    <location>
        <begin position="730"/>
        <end position="812"/>
    </location>
</feature>
<name>A0A1B9FZD6_9TREE</name>
<sequence>MDSNTPSFPPPSRLRLPPSLLALPALSISSHGSSAENAIPTSAGRLDGRGAASGSGARKSGLGKDKVGWGELPVNVLHLIYTYTIDAPPPSNCLFRTWVSKPQSFEIALAVQQRIWLCRLRRVSQGWRSAVDSHSFWPAYTLLLDPSRPHSSTLEDIYSSRLTPSTPSFPTLFHRARHTTLNICIPCRLNHPSRLGLYPAVPRRLTFTRNFGSTPTCEKHYHHYCSGCLKEYGIESLSPTPPSAGRHLQIPSPVVRSDRGLLVPNSRDIDEEGYYRLRNDLVCKDCRRTTASEEIKRVLMEECPRGGDDSTSNGIIRGWKNDWTRNQYIEEYVEESSHTCTYMVSKAIKLQWLTNHTRYNELWDTAMELQKNEKNLKLKFYNDHYDVNFNTDLNLVARSLESPHERVLRLTKEYELRGEDYTGRTDAQDQVEVLELCKKWTEQAENMLERDEDGFEVWGDDTDEEEEALALERGVLNDKYQRKLEEACINDWLNDRIRFGFWVYPSDEVSKHQAQPNAHTPFKDIAPHAKHPLSNLTRLVDSYDPVAAEEDTVGMMSLLPDGGTDPFLPPQALLQKLDGLFEEKLKAKLSPAIAELVRRTRDWFGDDEAAEEYCRGLRVGDVIGKLDDWELWVPRRLADHLKSLNQLRLSAQIPSVLAPAPATGSRPTSSSFGVMPNPATSPKIELVQEEYRSPTMAEYGIKEIAFTTASDHDHDNPSISAGLGAAVTTPKKVEGDGLEESPKLGKRKSPTEEEEGKIPEKKIRHSPPTLPVTPSERAEDGSPTIKKRKLPPSPETHHIDRSIKDISPPAPLRYDIGRNDMLDVSNGSSLPTTPSPVVGIDPELLKQDDAEEEEEGLFERSGTEISSHDTVGTMPITPDAEEWNEGDTMCSVTKLEEERGMESTKDVVRIIDRTTGQVQVTPVEEEEELTEDEDEYEEEEMSLSSNNETSTTTMVGSIETIMKECLTREERQIPYLPLPPPSPSGRWNFNLNLGDKTHSTIDKLFWEEREVLRRCRCTICERARVREQYQYQYQVRGLFGWAGGWAWN</sequence>
<feature type="compositionally biased region" description="Acidic residues" evidence="1">
    <location>
        <begin position="923"/>
        <end position="941"/>
    </location>
</feature>
<reference evidence="2" key="1">
    <citation type="submission" date="2013-07" db="EMBL/GenBank/DDBJ databases">
        <title>The Genome Sequence of Cryptococcus bestiolae CBS10118.</title>
        <authorList>
            <consortium name="The Broad Institute Genome Sequencing Platform"/>
            <person name="Cuomo C."/>
            <person name="Litvintseva A."/>
            <person name="Chen Y."/>
            <person name="Heitman J."/>
            <person name="Sun S."/>
            <person name="Springer D."/>
            <person name="Dromer F."/>
            <person name="Young S.K."/>
            <person name="Zeng Q."/>
            <person name="Gargeya S."/>
            <person name="Fitzgerald M."/>
            <person name="Abouelleil A."/>
            <person name="Alvarado L."/>
            <person name="Berlin A.M."/>
            <person name="Chapman S.B."/>
            <person name="Dewar J."/>
            <person name="Goldberg J."/>
            <person name="Griggs A."/>
            <person name="Gujja S."/>
            <person name="Hansen M."/>
            <person name="Howarth C."/>
            <person name="Imamovic A."/>
            <person name="Larimer J."/>
            <person name="McCowan C."/>
            <person name="Murphy C."/>
            <person name="Pearson M."/>
            <person name="Priest M."/>
            <person name="Roberts A."/>
            <person name="Saif S."/>
            <person name="Shea T."/>
            <person name="Sykes S."/>
            <person name="Wortman J."/>
            <person name="Nusbaum C."/>
            <person name="Birren B."/>
        </authorList>
    </citation>
    <scope>NUCLEOTIDE SEQUENCE [LARGE SCALE GENOMIC DNA]</scope>
    <source>
        <strain evidence="2">CBS 10118</strain>
    </source>
</reference>
<organism evidence="2">
    <name type="scientific">Kwoniella bestiolae CBS 10118</name>
    <dbReference type="NCBI Taxonomy" id="1296100"/>
    <lineage>
        <taxon>Eukaryota</taxon>
        <taxon>Fungi</taxon>
        <taxon>Dikarya</taxon>
        <taxon>Basidiomycota</taxon>
        <taxon>Agaricomycotina</taxon>
        <taxon>Tremellomycetes</taxon>
        <taxon>Tremellales</taxon>
        <taxon>Cryptococcaceae</taxon>
        <taxon>Kwoniella</taxon>
    </lineage>
</organism>
<feature type="compositionally biased region" description="Basic and acidic residues" evidence="1">
    <location>
        <begin position="795"/>
        <end position="804"/>
    </location>
</feature>
<dbReference type="RefSeq" id="XP_019045208.1">
    <property type="nucleotide sequence ID" value="XM_019192211.1"/>
</dbReference>
<dbReference type="GeneID" id="30209995"/>
<gene>
    <name evidence="2" type="ORF">I302_05596</name>
    <name evidence="3" type="ORF">I302_107138</name>
</gene>
<keyword evidence="4" id="KW-1185">Reference proteome</keyword>
<dbReference type="STRING" id="1296100.A0A1B9FZD6"/>
<proteinExistence type="predicted"/>
<reference evidence="3" key="4">
    <citation type="submission" date="2024-02" db="EMBL/GenBank/DDBJ databases">
        <title>Comparative genomics of Cryptococcus and Kwoniella reveals pathogenesis evolution and contrasting modes of karyotype evolution via chromosome fusion or intercentromeric recombination.</title>
        <authorList>
            <person name="Coelho M.A."/>
            <person name="David-Palma M."/>
            <person name="Shea T."/>
            <person name="Bowers K."/>
            <person name="McGinley-Smith S."/>
            <person name="Mohammad A.W."/>
            <person name="Gnirke A."/>
            <person name="Yurkov A.M."/>
            <person name="Nowrousian M."/>
            <person name="Sun S."/>
            <person name="Cuomo C.A."/>
            <person name="Heitman J."/>
        </authorList>
    </citation>
    <scope>NUCLEOTIDE SEQUENCE</scope>
    <source>
        <strain evidence="3">CBS 10118</strain>
    </source>
</reference>
<feature type="compositionally biased region" description="Basic and acidic residues" evidence="1">
    <location>
        <begin position="731"/>
        <end position="743"/>
    </location>
</feature>
<dbReference type="VEuPathDB" id="FungiDB:I302_05596"/>
<dbReference type="EMBL" id="KI894022">
    <property type="protein sequence ID" value="OCF24138.1"/>
    <property type="molecule type" value="Genomic_DNA"/>
</dbReference>
<dbReference type="KEGG" id="kbi:30209995"/>
<evidence type="ECO:0000313" key="2">
    <source>
        <dbReference type="EMBL" id="OCF24138.1"/>
    </source>
</evidence>
<feature type="region of interest" description="Disordered" evidence="1">
    <location>
        <begin position="858"/>
        <end position="883"/>
    </location>
</feature>
<feature type="region of interest" description="Disordered" evidence="1">
    <location>
        <begin position="658"/>
        <end position="677"/>
    </location>
</feature>
<reference evidence="3" key="2">
    <citation type="submission" date="2013-07" db="EMBL/GenBank/DDBJ databases">
        <authorList>
            <consortium name="The Broad Institute Genome Sequencing Platform"/>
            <person name="Cuomo C."/>
            <person name="Litvintseva A."/>
            <person name="Chen Y."/>
            <person name="Heitman J."/>
            <person name="Sun S."/>
            <person name="Springer D."/>
            <person name="Dromer F."/>
            <person name="Young S.K."/>
            <person name="Zeng Q."/>
            <person name="Gargeya S."/>
            <person name="Fitzgerald M."/>
            <person name="Abouelleil A."/>
            <person name="Alvarado L."/>
            <person name="Berlin A.M."/>
            <person name="Chapman S.B."/>
            <person name="Dewar J."/>
            <person name="Goldberg J."/>
            <person name="Griggs A."/>
            <person name="Gujja S."/>
            <person name="Hansen M."/>
            <person name="Howarth C."/>
            <person name="Imamovic A."/>
            <person name="Larimer J."/>
            <person name="McCowan C."/>
            <person name="Murphy C."/>
            <person name="Pearson M."/>
            <person name="Priest M."/>
            <person name="Roberts A."/>
            <person name="Saif S."/>
            <person name="Shea T."/>
            <person name="Sykes S."/>
            <person name="Wortman J."/>
            <person name="Nusbaum C."/>
            <person name="Birren B."/>
        </authorList>
    </citation>
    <scope>NUCLEOTIDE SEQUENCE</scope>
    <source>
        <strain evidence="3">CBS 10118</strain>
    </source>
</reference>
<reference evidence="2" key="3">
    <citation type="submission" date="2014-01" db="EMBL/GenBank/DDBJ databases">
        <title>Evolution of pathogenesis and genome organization in the Tremellales.</title>
        <authorList>
            <person name="Cuomo C."/>
            <person name="Litvintseva A."/>
            <person name="Heitman J."/>
            <person name="Chen Y."/>
            <person name="Sun S."/>
            <person name="Springer D."/>
            <person name="Dromer F."/>
            <person name="Young S."/>
            <person name="Zeng Q."/>
            <person name="Chapman S."/>
            <person name="Gujja S."/>
            <person name="Saif S."/>
            <person name="Birren B."/>
        </authorList>
    </citation>
    <scope>NUCLEOTIDE SEQUENCE</scope>
    <source>
        <strain evidence="2">CBS 10118</strain>
    </source>
</reference>
<feature type="region of interest" description="Disordered" evidence="1">
    <location>
        <begin position="919"/>
        <end position="950"/>
    </location>
</feature>
<evidence type="ECO:0000313" key="4">
    <source>
        <dbReference type="Proteomes" id="UP000092730"/>
    </source>
</evidence>
<dbReference type="OrthoDB" id="2564640at2759"/>
<dbReference type="AlphaFoldDB" id="A0A1B9FZD6"/>
<feature type="compositionally biased region" description="Polar residues" evidence="1">
    <location>
        <begin position="31"/>
        <end position="40"/>
    </location>
</feature>
<feature type="region of interest" description="Disordered" evidence="1">
    <location>
        <begin position="31"/>
        <end position="62"/>
    </location>
</feature>
<feature type="compositionally biased region" description="Low complexity" evidence="1">
    <location>
        <begin position="42"/>
        <end position="60"/>
    </location>
</feature>
<dbReference type="Proteomes" id="UP000092730">
    <property type="component" value="Chromosome 5"/>
</dbReference>